<keyword evidence="5 8" id="KW-0460">Magnesium</keyword>
<comment type="cofactor">
    <cofactor evidence="8">
        <name>Mg(2+)</name>
        <dbReference type="ChEBI" id="CHEBI:18420"/>
    </cofactor>
</comment>
<dbReference type="InterPro" id="IPR029044">
    <property type="entry name" value="Nucleotide-diphossugar_trans"/>
</dbReference>
<evidence type="ECO:0000256" key="4">
    <source>
        <dbReference type="ARBA" id="ARBA00022741"/>
    </source>
</evidence>
<evidence type="ECO:0000256" key="6">
    <source>
        <dbReference type="ARBA" id="ARBA00023134"/>
    </source>
</evidence>
<evidence type="ECO:0000259" key="9">
    <source>
        <dbReference type="Pfam" id="PF12804"/>
    </source>
</evidence>
<comment type="similarity">
    <text evidence="8">Belongs to the MobA family.</text>
</comment>
<dbReference type="PANTHER" id="PTHR19136:SF81">
    <property type="entry name" value="MOLYBDENUM COFACTOR GUANYLYLTRANSFERASE"/>
    <property type="match status" value="1"/>
</dbReference>
<evidence type="ECO:0000256" key="2">
    <source>
        <dbReference type="ARBA" id="ARBA00022679"/>
    </source>
</evidence>
<evidence type="ECO:0000313" key="11">
    <source>
        <dbReference type="Proteomes" id="UP000294865"/>
    </source>
</evidence>
<evidence type="ECO:0000256" key="1">
    <source>
        <dbReference type="ARBA" id="ARBA00022490"/>
    </source>
</evidence>
<evidence type="ECO:0000256" key="3">
    <source>
        <dbReference type="ARBA" id="ARBA00022723"/>
    </source>
</evidence>
<comment type="domain">
    <text evidence="8">The N-terminal domain determines nucleotide recognition and specific binding, while the C-terminal domain determines the specific binding to the target protein.</text>
</comment>
<dbReference type="GO" id="GO:0005737">
    <property type="term" value="C:cytoplasm"/>
    <property type="evidence" value="ECO:0007669"/>
    <property type="project" value="UniProtKB-SubCell"/>
</dbReference>
<name>A0A4V3BG10_9STAP</name>
<dbReference type="GO" id="GO:0005525">
    <property type="term" value="F:GTP binding"/>
    <property type="evidence" value="ECO:0007669"/>
    <property type="project" value="UniProtKB-UniRule"/>
</dbReference>
<proteinExistence type="inferred from homology"/>
<keyword evidence="6 8" id="KW-0342">GTP-binding</keyword>
<feature type="domain" description="MobA-like NTP transferase" evidence="9">
    <location>
        <begin position="3"/>
        <end position="153"/>
    </location>
</feature>
<reference evidence="10 11" key="1">
    <citation type="submission" date="2019-01" db="EMBL/GenBank/DDBJ databases">
        <title>Draft genome sequences of Macrococcus caseolyticus, Macrococcus canis, Macrococcus bohemicus and Macrococcus goetzii.</title>
        <authorList>
            <person name="Mazhar S."/>
            <person name="Altermann E."/>
            <person name="Hill C."/>
            <person name="Mcauliffe O."/>
        </authorList>
    </citation>
    <scope>NUCLEOTIDE SEQUENCE [LARGE SCALE GENOMIC DNA]</scope>
    <source>
        <strain evidence="10 11">DPC7162</strain>
    </source>
</reference>
<keyword evidence="2 8" id="KW-0808">Transferase</keyword>
<dbReference type="AlphaFoldDB" id="A0A4V3BG10"/>
<dbReference type="GO" id="GO:0061603">
    <property type="term" value="F:molybdenum cofactor guanylyltransferase activity"/>
    <property type="evidence" value="ECO:0007669"/>
    <property type="project" value="UniProtKB-EC"/>
</dbReference>
<dbReference type="GO" id="GO:0046872">
    <property type="term" value="F:metal ion binding"/>
    <property type="evidence" value="ECO:0007669"/>
    <property type="project" value="UniProtKB-KW"/>
</dbReference>
<evidence type="ECO:0000313" key="10">
    <source>
        <dbReference type="EMBL" id="TDM16928.1"/>
    </source>
</evidence>
<feature type="binding site" evidence="8">
    <location>
        <begin position="6"/>
        <end position="8"/>
    </location>
    <ligand>
        <name>GTP</name>
        <dbReference type="ChEBI" id="CHEBI:37565"/>
    </ligand>
</feature>
<dbReference type="NCBIfam" id="NF001457">
    <property type="entry name" value="PRK00317.1-3"/>
    <property type="match status" value="1"/>
</dbReference>
<dbReference type="EC" id="2.7.7.77" evidence="8"/>
<dbReference type="HAMAP" id="MF_00316">
    <property type="entry name" value="MobA"/>
    <property type="match status" value="1"/>
</dbReference>
<keyword evidence="4 8" id="KW-0547">Nucleotide-binding</keyword>
<evidence type="ECO:0000256" key="8">
    <source>
        <dbReference type="HAMAP-Rule" id="MF_00316"/>
    </source>
</evidence>
<evidence type="ECO:0000256" key="7">
    <source>
        <dbReference type="ARBA" id="ARBA00023150"/>
    </source>
</evidence>
<comment type="catalytic activity">
    <reaction evidence="8">
        <text>Mo-molybdopterin + GTP + H(+) = Mo-molybdopterin guanine dinucleotide + diphosphate</text>
        <dbReference type="Rhea" id="RHEA:34243"/>
        <dbReference type="ChEBI" id="CHEBI:15378"/>
        <dbReference type="ChEBI" id="CHEBI:33019"/>
        <dbReference type="ChEBI" id="CHEBI:37565"/>
        <dbReference type="ChEBI" id="CHEBI:71302"/>
        <dbReference type="ChEBI" id="CHEBI:71310"/>
        <dbReference type="EC" id="2.7.7.77"/>
    </reaction>
</comment>
<dbReference type="PANTHER" id="PTHR19136">
    <property type="entry name" value="MOLYBDENUM COFACTOR GUANYLYLTRANSFERASE"/>
    <property type="match status" value="1"/>
</dbReference>
<dbReference type="InterPro" id="IPR025877">
    <property type="entry name" value="MobA-like_NTP_Trfase"/>
</dbReference>
<evidence type="ECO:0000256" key="5">
    <source>
        <dbReference type="ARBA" id="ARBA00022842"/>
    </source>
</evidence>
<keyword evidence="7 8" id="KW-0501">Molybdenum cofactor biosynthesis</keyword>
<dbReference type="Pfam" id="PF12804">
    <property type="entry name" value="NTP_transf_3"/>
    <property type="match status" value="1"/>
</dbReference>
<keyword evidence="1 8" id="KW-0963">Cytoplasm</keyword>
<feature type="binding site" evidence="8">
    <location>
        <position position="101"/>
    </location>
    <ligand>
        <name>GTP</name>
        <dbReference type="ChEBI" id="CHEBI:37565"/>
    </ligand>
</feature>
<dbReference type="InterPro" id="IPR013482">
    <property type="entry name" value="Molybde_CF_guanTrfase"/>
</dbReference>
<protein>
    <recommendedName>
        <fullName evidence="8">Probable molybdenum cofactor guanylyltransferase</fullName>
        <shortName evidence="8">MoCo guanylyltransferase</shortName>
        <ecNumber evidence="8">2.7.7.77</ecNumber>
    </recommendedName>
    <alternativeName>
        <fullName evidence="8">GTP:molybdopterin guanylyltransferase</fullName>
    </alternativeName>
    <alternativeName>
        <fullName evidence="8">Mo-MPT guanylyltransferase</fullName>
    </alternativeName>
    <alternativeName>
        <fullName evidence="8">Molybdopterin guanylyltransferase</fullName>
    </alternativeName>
    <alternativeName>
        <fullName evidence="8">Molybdopterin-guanine dinucleotide synthase</fullName>
        <shortName evidence="8">MGD synthase</shortName>
    </alternativeName>
</protein>
<sequence length="203" mass="23140">MIGVILSGGHSTRFGTNKAVYEMDGKPFFEHVYDAFKKSNVERIVLSTNDQMASYFEEMINDKQLDMQVVTDSVADCGPIGGIYEVMSLCDADSYFIISVDTPFITTEAIDHLVVRFHEHDTNAICYKDSKQVHRTIAIYRRTLLPLIEEGINHNRYALKQLTQDAVFIHVSEVSSHAQWYANINTQEDLQNVRRVTNGTNNR</sequence>
<comment type="caution">
    <text evidence="8">Lacks conserved residue(s) required for the propagation of feature annotation.</text>
</comment>
<feature type="binding site" evidence="8">
    <location>
        <position position="72"/>
    </location>
    <ligand>
        <name>GTP</name>
        <dbReference type="ChEBI" id="CHEBI:37565"/>
    </ligand>
</feature>
<dbReference type="Proteomes" id="UP000294865">
    <property type="component" value="Unassembled WGS sequence"/>
</dbReference>
<keyword evidence="10" id="KW-0548">Nucleotidyltransferase</keyword>
<dbReference type="CDD" id="cd02503">
    <property type="entry name" value="MobA"/>
    <property type="match status" value="1"/>
</dbReference>
<dbReference type="SUPFAM" id="SSF53448">
    <property type="entry name" value="Nucleotide-diphospho-sugar transferases"/>
    <property type="match status" value="1"/>
</dbReference>
<organism evidence="10 11">
    <name type="scientific">Macrococcoides canis</name>
    <dbReference type="NCBI Taxonomy" id="1855823"/>
    <lineage>
        <taxon>Bacteria</taxon>
        <taxon>Bacillati</taxon>
        <taxon>Bacillota</taxon>
        <taxon>Bacilli</taxon>
        <taxon>Bacillales</taxon>
        <taxon>Staphylococcaceae</taxon>
        <taxon>Macrococcoides</taxon>
    </lineage>
</organism>
<accession>A0A4V3BG10</accession>
<comment type="function">
    <text evidence="8">Transfers a GMP moiety from GTP to Mo-molybdopterin (Mo-MPT) cofactor (Moco or molybdenum cofactor) to form Mo-molybdopterin guanine dinucleotide (Mo-MGD) cofactor.</text>
</comment>
<dbReference type="GO" id="GO:0006777">
    <property type="term" value="P:Mo-molybdopterin cofactor biosynthetic process"/>
    <property type="evidence" value="ECO:0007669"/>
    <property type="project" value="UniProtKB-KW"/>
</dbReference>
<feature type="binding site" evidence="8">
    <location>
        <position position="101"/>
    </location>
    <ligand>
        <name>Mg(2+)</name>
        <dbReference type="ChEBI" id="CHEBI:18420"/>
    </ligand>
</feature>
<keyword evidence="3 8" id="KW-0479">Metal-binding</keyword>
<dbReference type="EMBL" id="SDQG01000003">
    <property type="protein sequence ID" value="TDM16928.1"/>
    <property type="molecule type" value="Genomic_DNA"/>
</dbReference>
<comment type="caution">
    <text evidence="10">The sequence shown here is derived from an EMBL/GenBank/DDBJ whole genome shotgun (WGS) entry which is preliminary data.</text>
</comment>
<dbReference type="Gene3D" id="3.90.550.10">
    <property type="entry name" value="Spore Coat Polysaccharide Biosynthesis Protein SpsA, Chain A"/>
    <property type="match status" value="1"/>
</dbReference>
<gene>
    <name evidence="8 10" type="primary">mobA</name>
    <name evidence="10" type="ORF">ETI04_06925</name>
</gene>
<dbReference type="RefSeq" id="WP_133419739.1">
    <property type="nucleotide sequence ID" value="NZ_SDGR01000002.1"/>
</dbReference>
<comment type="subcellular location">
    <subcellularLocation>
        <location evidence="8">Cytoplasm</location>
    </subcellularLocation>
</comment>
<feature type="binding site" evidence="8">
    <location>
        <position position="18"/>
    </location>
    <ligand>
        <name>GTP</name>
        <dbReference type="ChEBI" id="CHEBI:37565"/>
    </ligand>
</feature>